<dbReference type="InterPro" id="IPR027392">
    <property type="entry name" value="TF_Znf"/>
</dbReference>
<keyword evidence="1" id="KW-1133">Transmembrane helix</keyword>
<accession>A0A1G2DFZ7</accession>
<evidence type="ECO:0000259" key="2">
    <source>
        <dbReference type="Pfam" id="PF13453"/>
    </source>
</evidence>
<dbReference type="EMBL" id="MHLO01000018">
    <property type="protein sequence ID" value="OGZ12463.1"/>
    <property type="molecule type" value="Genomic_DNA"/>
</dbReference>
<gene>
    <name evidence="3" type="ORF">A3C93_04780</name>
</gene>
<keyword evidence="1" id="KW-0472">Membrane</keyword>
<feature type="transmembrane region" description="Helical" evidence="1">
    <location>
        <begin position="154"/>
        <end position="178"/>
    </location>
</feature>
<protein>
    <recommendedName>
        <fullName evidence="2">Transcription factor zinc-finger domain-containing protein</fullName>
    </recommendedName>
</protein>
<dbReference type="Pfam" id="PF13453">
    <property type="entry name" value="Zn_ribbon_TFIIB"/>
    <property type="match status" value="1"/>
</dbReference>
<dbReference type="Proteomes" id="UP000178636">
    <property type="component" value="Unassembled WGS sequence"/>
</dbReference>
<keyword evidence="1" id="KW-0812">Transmembrane</keyword>
<evidence type="ECO:0000256" key="1">
    <source>
        <dbReference type="SAM" id="Phobius"/>
    </source>
</evidence>
<proteinExistence type="predicted"/>
<feature type="domain" description="Transcription factor zinc-finger" evidence="2">
    <location>
        <begin position="2"/>
        <end position="41"/>
    </location>
</feature>
<dbReference type="AlphaFoldDB" id="A0A1G2DFZ7"/>
<organism evidence="3 4">
    <name type="scientific">Candidatus Lloydbacteria bacterium RIFCSPHIGHO2_02_FULL_54_17</name>
    <dbReference type="NCBI Taxonomy" id="1798664"/>
    <lineage>
        <taxon>Bacteria</taxon>
        <taxon>Candidatus Lloydiibacteriota</taxon>
    </lineage>
</organism>
<reference evidence="3 4" key="1">
    <citation type="journal article" date="2016" name="Nat. Commun.">
        <title>Thousands of microbial genomes shed light on interconnected biogeochemical processes in an aquifer system.</title>
        <authorList>
            <person name="Anantharaman K."/>
            <person name="Brown C.T."/>
            <person name="Hug L.A."/>
            <person name="Sharon I."/>
            <person name="Castelle C.J."/>
            <person name="Probst A.J."/>
            <person name="Thomas B.C."/>
            <person name="Singh A."/>
            <person name="Wilkins M.J."/>
            <person name="Karaoz U."/>
            <person name="Brodie E.L."/>
            <person name="Williams K.H."/>
            <person name="Hubbard S.S."/>
            <person name="Banfield J.F."/>
        </authorList>
    </citation>
    <scope>NUCLEOTIDE SEQUENCE [LARGE SCALE GENOMIC DNA]</scope>
</reference>
<dbReference type="STRING" id="1798664.A3C93_04780"/>
<evidence type="ECO:0000313" key="4">
    <source>
        <dbReference type="Proteomes" id="UP000178636"/>
    </source>
</evidence>
<comment type="caution">
    <text evidence="3">The sequence shown here is derived from an EMBL/GenBank/DDBJ whole genome shotgun (WGS) entry which is preliminary data.</text>
</comment>
<sequence>MQCPYDKQGMRTIPVGDATIDACDQCGGVWLDQEELKKIAEVFAWAVPGEPEKFATIIRMNDIPDDSRKSHPPYGDGVVCPVDWNTTERFVYAGDSRIVVDHCPTCSGTWLDGDELVLMAEYLKPKARDLMGKLMIQEMKSTEKMYQELRELTLLPLKLAGAFSSPLAFIATVLSLLVKYGALDITDKYDGFYRQQLNRE</sequence>
<name>A0A1G2DFZ7_9BACT</name>
<evidence type="ECO:0000313" key="3">
    <source>
        <dbReference type="EMBL" id="OGZ12463.1"/>
    </source>
</evidence>